<name>A0A9P0TQF3_PIEBR</name>
<feature type="compositionally biased region" description="Polar residues" evidence="1">
    <location>
        <begin position="561"/>
        <end position="571"/>
    </location>
</feature>
<keyword evidence="3" id="KW-1185">Reference proteome</keyword>
<dbReference type="Proteomes" id="UP001152562">
    <property type="component" value="Unassembled WGS sequence"/>
</dbReference>
<sequence length="910" mass="102160">MSTRSGKRLHNSPGSELNADVKTKRKIRSHKQKENYIDAAGSKKKHYVLRYPSEEETSNEANSQMTLRNRKSRRNTLSEVTINDVDIAKPIKINRRKKVVENDNLSQKTSKKSKKKKTAKIIALENDSMAVIEVENKVMKKKISSGSVVIEDLNEQNIKNNSVNKSNISVDSFHSAATSNIHSPEGVVFKNMYNLKTSVENIFPIKENMEFSTDYLQKKVHKNKRADKNTLCKDNDKDTIKSKSKCVPKENCYNIEEDSQNGSALNILFDSNKKSRSSYKNSTFTDISSDNIENPLTLIEDQADKQNSFLINCNNIENSTKGCKYNNLEMIYKLEKKQNENDLEKKSSLKYEYPTVDSTFEKQITTDKYANNIGLDIENIQCDISSVTKLTVNKTPKKKSSNMPNTPIRNILYTNETSNIVQNGTSNVTIEKEVADCTFDINISNESNSIQTSNSAELQQIHMQDKLNTTFEKEGTNLNSTFDKAEVSSSSIITSDSSITNDKSMSRISITSDESERGNINITPVIVESSLDESKITYISSNITNKEPEKSPPSNCVPDQITPSTSLQREGTFTKESHTDLTSPKELSTSPGQTPFPSSKRSSYKKAVFNVTRSIEKTRKSSIAELSHATRVMFCSPINTPMITNQIKGKVIKSSMKGSNKSFVFNDQELCRVSSARKRSYTHSGASGLDIKRQRLGEGSSNRVSRSRTSSASGKIQNTPTKLTPSTSKTEISRVARKKLPNFAALHQKQFEKMESLDECQERKARRALALAAGTSAATKDRDSKAERKQPEKSQPLSVNPGYTRFGFRMKSDVDPFATEYSKLSLNATNSNSSKIIVKPKEPPNGSKRLAKLPSLNGSTARKEMARQTVMREKSFAEKRSASRNENRTIIKGVRTNRRFELQMQMRNLN</sequence>
<feature type="region of interest" description="Disordered" evidence="1">
    <location>
        <begin position="676"/>
        <end position="732"/>
    </location>
</feature>
<proteinExistence type="predicted"/>
<feature type="compositionally biased region" description="Low complexity" evidence="1">
    <location>
        <begin position="700"/>
        <end position="730"/>
    </location>
</feature>
<feature type="region of interest" description="Disordered" evidence="1">
    <location>
        <begin position="1"/>
        <end position="74"/>
    </location>
</feature>
<evidence type="ECO:0000313" key="3">
    <source>
        <dbReference type="Proteomes" id="UP001152562"/>
    </source>
</evidence>
<protein>
    <submittedName>
        <fullName evidence="2">Uncharacterized protein</fullName>
    </submittedName>
</protein>
<accession>A0A9P0TQF3</accession>
<feature type="region of interest" description="Disordered" evidence="1">
    <location>
        <begin position="543"/>
        <end position="603"/>
    </location>
</feature>
<feature type="region of interest" description="Disordered" evidence="1">
    <location>
        <begin position="771"/>
        <end position="805"/>
    </location>
</feature>
<evidence type="ECO:0000256" key="1">
    <source>
        <dbReference type="SAM" id="MobiDB-lite"/>
    </source>
</evidence>
<feature type="compositionally biased region" description="Polar residues" evidence="1">
    <location>
        <begin position="580"/>
        <end position="601"/>
    </location>
</feature>
<dbReference type="AlphaFoldDB" id="A0A9P0TQF3"/>
<reference evidence="2" key="1">
    <citation type="submission" date="2022-05" db="EMBL/GenBank/DDBJ databases">
        <authorList>
            <person name="Okamura Y."/>
        </authorList>
    </citation>
    <scope>NUCLEOTIDE SEQUENCE</scope>
</reference>
<dbReference type="EMBL" id="CALOZG010000040">
    <property type="protein sequence ID" value="CAH4034162.1"/>
    <property type="molecule type" value="Genomic_DNA"/>
</dbReference>
<feature type="compositionally biased region" description="Basic and acidic residues" evidence="1">
    <location>
        <begin position="779"/>
        <end position="792"/>
    </location>
</feature>
<organism evidence="2 3">
    <name type="scientific">Pieris brassicae</name>
    <name type="common">White butterfly</name>
    <name type="synonym">Large white butterfly</name>
    <dbReference type="NCBI Taxonomy" id="7116"/>
    <lineage>
        <taxon>Eukaryota</taxon>
        <taxon>Metazoa</taxon>
        <taxon>Ecdysozoa</taxon>
        <taxon>Arthropoda</taxon>
        <taxon>Hexapoda</taxon>
        <taxon>Insecta</taxon>
        <taxon>Pterygota</taxon>
        <taxon>Neoptera</taxon>
        <taxon>Endopterygota</taxon>
        <taxon>Lepidoptera</taxon>
        <taxon>Glossata</taxon>
        <taxon>Ditrysia</taxon>
        <taxon>Papilionoidea</taxon>
        <taxon>Pieridae</taxon>
        <taxon>Pierinae</taxon>
        <taxon>Pieris</taxon>
    </lineage>
</organism>
<feature type="compositionally biased region" description="Basic residues" evidence="1">
    <location>
        <begin position="1"/>
        <end position="10"/>
    </location>
</feature>
<comment type="caution">
    <text evidence="2">The sequence shown here is derived from an EMBL/GenBank/DDBJ whole genome shotgun (WGS) entry which is preliminary data.</text>
</comment>
<evidence type="ECO:0000313" key="2">
    <source>
        <dbReference type="EMBL" id="CAH4034162.1"/>
    </source>
</evidence>
<gene>
    <name evidence="2" type="ORF">PIBRA_LOCUS10374</name>
</gene>